<evidence type="ECO:0000256" key="1">
    <source>
        <dbReference type="ARBA" id="ARBA00022801"/>
    </source>
</evidence>
<proteinExistence type="predicted"/>
<dbReference type="AlphaFoldDB" id="A0A506VFS3"/>
<name>A0A506VFS3_9GAMM</name>
<dbReference type="InterPro" id="IPR029058">
    <property type="entry name" value="AB_hydrolase_fold"/>
</dbReference>
<dbReference type="GO" id="GO:0016787">
    <property type="term" value="F:hydrolase activity"/>
    <property type="evidence" value="ECO:0007669"/>
    <property type="project" value="UniProtKB-KW"/>
</dbReference>
<dbReference type="Gene3D" id="3.40.50.1820">
    <property type="entry name" value="alpha/beta hydrolase"/>
    <property type="match status" value="1"/>
</dbReference>
<evidence type="ECO:0000259" key="2">
    <source>
        <dbReference type="Pfam" id="PF20434"/>
    </source>
</evidence>
<gene>
    <name evidence="3" type="ORF">FKM52_00075</name>
</gene>
<dbReference type="InterPro" id="IPR050300">
    <property type="entry name" value="GDXG_lipolytic_enzyme"/>
</dbReference>
<dbReference type="EMBL" id="VHQI01000001">
    <property type="protein sequence ID" value="TPW44677.1"/>
    <property type="molecule type" value="Genomic_DNA"/>
</dbReference>
<organism evidence="3 4">
    <name type="scientific">Mixta tenebrionis</name>
    <dbReference type="NCBI Taxonomy" id="2562439"/>
    <lineage>
        <taxon>Bacteria</taxon>
        <taxon>Pseudomonadati</taxon>
        <taxon>Pseudomonadota</taxon>
        <taxon>Gammaproteobacteria</taxon>
        <taxon>Enterobacterales</taxon>
        <taxon>Erwiniaceae</taxon>
        <taxon>Mixta</taxon>
    </lineage>
</organism>
<dbReference type="Proteomes" id="UP000319523">
    <property type="component" value="Unassembled WGS sequence"/>
</dbReference>
<dbReference type="InterPro" id="IPR049492">
    <property type="entry name" value="BD-FAE-like_dom"/>
</dbReference>
<protein>
    <submittedName>
        <fullName evidence="3">Alpha/beta hydrolase</fullName>
    </submittedName>
</protein>
<dbReference type="SUPFAM" id="SSF53474">
    <property type="entry name" value="alpha/beta-Hydrolases"/>
    <property type="match status" value="1"/>
</dbReference>
<dbReference type="PANTHER" id="PTHR48081">
    <property type="entry name" value="AB HYDROLASE SUPERFAMILY PROTEIN C4A8.06C"/>
    <property type="match status" value="1"/>
</dbReference>
<dbReference type="Pfam" id="PF20434">
    <property type="entry name" value="BD-FAE"/>
    <property type="match status" value="1"/>
</dbReference>
<dbReference type="OrthoDB" id="9771666at2"/>
<feature type="domain" description="BD-FAE-like" evidence="2">
    <location>
        <begin position="67"/>
        <end position="155"/>
    </location>
</feature>
<keyword evidence="1 3" id="KW-0378">Hydrolase</keyword>
<dbReference type="PANTHER" id="PTHR48081:SF33">
    <property type="entry name" value="KYNURENINE FORMAMIDASE"/>
    <property type="match status" value="1"/>
</dbReference>
<keyword evidence="4" id="KW-1185">Reference proteome</keyword>
<sequence>MDKAQLDAAYNNSQAVADFPALLTSFKSMSAEIWPAYAHRRNIRYAPQQDSARTRLDVLYGAGPGRKTLLFIHGGYWQACDKEDFAFIARPFLDRGINVILIEYTLAPQQTMTGIVGEIAQAISFIDANKAALNIEHSALYLAGHSAGGHLTSLFRSDRRIAKAIPISALVDLLPISLCWLNDKLRLTSQEIERFSPVRHIAPGMETLVCVGGGELPELVRHSKEYAQRLLQRGEKARFCAVADDNHFSLLTSLADADSDFFKTVYAFIND</sequence>
<comment type="caution">
    <text evidence="3">The sequence shown here is derived from an EMBL/GenBank/DDBJ whole genome shotgun (WGS) entry which is preliminary data.</text>
</comment>
<reference evidence="3 4" key="1">
    <citation type="submission" date="2019-06" db="EMBL/GenBank/DDBJ databases">
        <authorList>
            <person name="Yang Y."/>
        </authorList>
    </citation>
    <scope>NUCLEOTIDE SEQUENCE [LARGE SCALE GENOMIC DNA]</scope>
    <source>
        <strain evidence="3 4">BIT-26</strain>
    </source>
</reference>
<evidence type="ECO:0000313" key="4">
    <source>
        <dbReference type="Proteomes" id="UP000319523"/>
    </source>
</evidence>
<evidence type="ECO:0000313" key="3">
    <source>
        <dbReference type="EMBL" id="TPW44677.1"/>
    </source>
</evidence>
<accession>A0A506VFS3</accession>